<dbReference type="AlphaFoldDB" id="A0A0W0ZM87"/>
<dbReference type="OrthoDB" id="6255775at2"/>
<dbReference type="EMBL" id="LNYY01000016">
    <property type="protein sequence ID" value="KTD70098.1"/>
    <property type="molecule type" value="Genomic_DNA"/>
</dbReference>
<feature type="domain" description="Aminoglycoside phosphotransferase" evidence="1">
    <location>
        <begin position="34"/>
        <end position="229"/>
    </location>
</feature>
<organism evidence="2 3">
    <name type="scientific">Legionella steelei</name>
    <dbReference type="NCBI Taxonomy" id="947033"/>
    <lineage>
        <taxon>Bacteria</taxon>
        <taxon>Pseudomonadati</taxon>
        <taxon>Pseudomonadota</taxon>
        <taxon>Gammaproteobacteria</taxon>
        <taxon>Legionellales</taxon>
        <taxon>Legionellaceae</taxon>
        <taxon>Legionella</taxon>
    </lineage>
</organism>
<dbReference type="RefSeq" id="WP_058509708.1">
    <property type="nucleotide sequence ID" value="NZ_DAIOMV010000004.1"/>
</dbReference>
<reference evidence="2 3" key="1">
    <citation type="submission" date="2015-11" db="EMBL/GenBank/DDBJ databases">
        <title>Genomic analysis of 38 Legionella species identifies large and diverse effector repertoires.</title>
        <authorList>
            <person name="Burstein D."/>
            <person name="Amaro F."/>
            <person name="Zusman T."/>
            <person name="Lifshitz Z."/>
            <person name="Cohen O."/>
            <person name="Gilbert J.A."/>
            <person name="Pupko T."/>
            <person name="Shuman H.A."/>
            <person name="Segal G."/>
        </authorList>
    </citation>
    <scope>NUCLEOTIDE SEQUENCE [LARGE SCALE GENOMIC DNA]</scope>
    <source>
        <strain evidence="2 3">IMVS3376</strain>
    </source>
</reference>
<dbReference type="PATRIC" id="fig|947033.5.peg.747"/>
<dbReference type="STRING" id="947033.Lste_0702"/>
<dbReference type="Gene3D" id="3.90.1200.10">
    <property type="match status" value="1"/>
</dbReference>
<evidence type="ECO:0000259" key="1">
    <source>
        <dbReference type="Pfam" id="PF01636"/>
    </source>
</evidence>
<dbReference type="GO" id="GO:0016740">
    <property type="term" value="F:transferase activity"/>
    <property type="evidence" value="ECO:0007669"/>
    <property type="project" value="UniProtKB-KW"/>
</dbReference>
<dbReference type="InterPro" id="IPR011009">
    <property type="entry name" value="Kinase-like_dom_sf"/>
</dbReference>
<keyword evidence="2" id="KW-0808">Transferase</keyword>
<keyword evidence="3" id="KW-1185">Reference proteome</keyword>
<sequence length="320" mass="36960">MKNHTHILEWATHCLRSKGYLLVHAAEIMLETPWSNVIRFSTSTGSVYLKQPAPSIAQEANIMQLLAEQFHASVPMVIASNDELHCFLMSDAGQSLREYLKTAWQPDLLCQAIRQFTAMQRSVESDIESLLALGVLDWRLDKLPQLYEQMISQGEFLKTEGITNKELQTLRDLSPQIAEEIESLSQYQLPETIVQSDFHTNNILIQSHTQKLTFIDLGEVVITHPFFSLHTFLRQAIIHHGVKEGDQTYHQLQDTCLEHWLDLTANKSLLEGFMLAKKLWPIYSALVYYRIIHCVDQQFFKSFYANRPNRLAGFFREYMG</sequence>
<dbReference type="InterPro" id="IPR002575">
    <property type="entry name" value="Aminoglycoside_PTrfase"/>
</dbReference>
<gene>
    <name evidence="2" type="ORF">Lste_0702</name>
</gene>
<dbReference type="Pfam" id="PF01636">
    <property type="entry name" value="APH"/>
    <property type="match status" value="1"/>
</dbReference>
<comment type="caution">
    <text evidence="2">The sequence shown here is derived from an EMBL/GenBank/DDBJ whole genome shotgun (WGS) entry which is preliminary data.</text>
</comment>
<protein>
    <submittedName>
        <fullName evidence="2">Phosphotransferase enzyme family protein</fullName>
    </submittedName>
</protein>
<evidence type="ECO:0000313" key="3">
    <source>
        <dbReference type="Proteomes" id="UP000054926"/>
    </source>
</evidence>
<dbReference type="SUPFAM" id="SSF56112">
    <property type="entry name" value="Protein kinase-like (PK-like)"/>
    <property type="match status" value="1"/>
</dbReference>
<accession>A0A0W0ZM87</accession>
<evidence type="ECO:0000313" key="2">
    <source>
        <dbReference type="EMBL" id="KTD70098.1"/>
    </source>
</evidence>
<proteinExistence type="predicted"/>
<name>A0A0W0ZM87_9GAMM</name>
<dbReference type="Proteomes" id="UP000054926">
    <property type="component" value="Unassembled WGS sequence"/>
</dbReference>